<dbReference type="EMBL" id="QKKF02017260">
    <property type="protein sequence ID" value="RZF41124.1"/>
    <property type="molecule type" value="Genomic_DNA"/>
</dbReference>
<evidence type="ECO:0000313" key="2">
    <source>
        <dbReference type="EMBL" id="RZF41124.1"/>
    </source>
</evidence>
<sequence>MLRENIGIHIHGKFKDKFDCSILKCDLFHRMRVAEYCFAPRSDISDPMRSVTQLSASPQWAAHAQMGAWGEPTWLGLRTSRLSVYSTPATRLATRNSQVAFSISRSLPHQPIKGLTTDKIREWTIKMTENTPLSPRRQRAAAPPTDPGGTAGGGPPPGGTVGGGPPPGGTAGVGPPPGPDPSGSKPPPGPPGAVDKRLQKIFKKCESATFQLDGAIYTIGALCHCGKLCTAVKAVYQLKKCYLRESKGNQISAGYVHKRRLMDSASIDSQSR</sequence>
<feature type="region of interest" description="Disordered" evidence="1">
    <location>
        <begin position="128"/>
        <end position="195"/>
    </location>
</feature>
<dbReference type="InParanoid" id="A0A482X5R7"/>
<dbReference type="AlphaFoldDB" id="A0A482X5R7"/>
<keyword evidence="3" id="KW-1185">Reference proteome</keyword>
<accession>A0A482X5R7</accession>
<dbReference type="Proteomes" id="UP000291343">
    <property type="component" value="Unassembled WGS sequence"/>
</dbReference>
<organism evidence="2 3">
    <name type="scientific">Laodelphax striatellus</name>
    <name type="common">Small brown planthopper</name>
    <name type="synonym">Delphax striatella</name>
    <dbReference type="NCBI Taxonomy" id="195883"/>
    <lineage>
        <taxon>Eukaryota</taxon>
        <taxon>Metazoa</taxon>
        <taxon>Ecdysozoa</taxon>
        <taxon>Arthropoda</taxon>
        <taxon>Hexapoda</taxon>
        <taxon>Insecta</taxon>
        <taxon>Pterygota</taxon>
        <taxon>Neoptera</taxon>
        <taxon>Paraneoptera</taxon>
        <taxon>Hemiptera</taxon>
        <taxon>Auchenorrhyncha</taxon>
        <taxon>Fulgoroidea</taxon>
        <taxon>Delphacidae</taxon>
        <taxon>Criomorphinae</taxon>
        <taxon>Laodelphax</taxon>
    </lineage>
</organism>
<reference evidence="2 3" key="1">
    <citation type="journal article" date="2017" name="Gigascience">
        <title>Genome sequence of the small brown planthopper, Laodelphax striatellus.</title>
        <authorList>
            <person name="Zhu J."/>
            <person name="Jiang F."/>
            <person name="Wang X."/>
            <person name="Yang P."/>
            <person name="Bao Y."/>
            <person name="Zhao W."/>
            <person name="Wang W."/>
            <person name="Lu H."/>
            <person name="Wang Q."/>
            <person name="Cui N."/>
            <person name="Li J."/>
            <person name="Chen X."/>
            <person name="Luo L."/>
            <person name="Yu J."/>
            <person name="Kang L."/>
            <person name="Cui F."/>
        </authorList>
    </citation>
    <scope>NUCLEOTIDE SEQUENCE [LARGE SCALE GENOMIC DNA]</scope>
    <source>
        <strain evidence="2">Lst14</strain>
    </source>
</reference>
<gene>
    <name evidence="2" type="ORF">LSTR_LSTR002756</name>
</gene>
<evidence type="ECO:0000256" key="1">
    <source>
        <dbReference type="SAM" id="MobiDB-lite"/>
    </source>
</evidence>
<feature type="compositionally biased region" description="Pro residues" evidence="1">
    <location>
        <begin position="154"/>
        <end position="191"/>
    </location>
</feature>
<protein>
    <submittedName>
        <fullName evidence="2">Uncharacterized protein</fullName>
    </submittedName>
</protein>
<name>A0A482X5R7_LAOST</name>
<proteinExistence type="predicted"/>
<comment type="caution">
    <text evidence="2">The sequence shown here is derived from an EMBL/GenBank/DDBJ whole genome shotgun (WGS) entry which is preliminary data.</text>
</comment>
<evidence type="ECO:0000313" key="3">
    <source>
        <dbReference type="Proteomes" id="UP000291343"/>
    </source>
</evidence>